<gene>
    <name evidence="3" type="ORF">BEMITA_LOCUS4110</name>
</gene>
<dbReference type="EMBL" id="OU963863">
    <property type="protein sequence ID" value="CAH0765998.1"/>
    <property type="molecule type" value="Genomic_DNA"/>
</dbReference>
<evidence type="ECO:0000313" key="3">
    <source>
        <dbReference type="EMBL" id="CAH0765998.1"/>
    </source>
</evidence>
<dbReference type="PANTHER" id="PTHR46532:SF4">
    <property type="entry name" value="AAA+ ATPASE DOMAIN-CONTAINING PROTEIN"/>
    <property type="match status" value="1"/>
</dbReference>
<dbReference type="GO" id="GO:0007018">
    <property type="term" value="P:microtubule-based movement"/>
    <property type="evidence" value="ECO:0007669"/>
    <property type="project" value="InterPro"/>
</dbReference>
<accession>A0A9P0C8Q7</accession>
<reference evidence="3" key="1">
    <citation type="submission" date="2021-12" db="EMBL/GenBank/DDBJ databases">
        <authorList>
            <person name="King R."/>
        </authorList>
    </citation>
    <scope>NUCLEOTIDE SEQUENCE</scope>
</reference>
<evidence type="ECO:0000256" key="2">
    <source>
        <dbReference type="SAM" id="Phobius"/>
    </source>
</evidence>
<evidence type="ECO:0000256" key="1">
    <source>
        <dbReference type="ARBA" id="ARBA00008887"/>
    </source>
</evidence>
<protein>
    <submittedName>
        <fullName evidence="3">Uncharacterized protein</fullName>
    </submittedName>
</protein>
<dbReference type="GO" id="GO:0051959">
    <property type="term" value="F:dynein light intermediate chain binding"/>
    <property type="evidence" value="ECO:0007669"/>
    <property type="project" value="InterPro"/>
</dbReference>
<dbReference type="GO" id="GO:0045505">
    <property type="term" value="F:dynein intermediate chain binding"/>
    <property type="evidence" value="ECO:0007669"/>
    <property type="project" value="InterPro"/>
</dbReference>
<dbReference type="AlphaFoldDB" id="A0A9P0C8Q7"/>
<dbReference type="InterPro" id="IPR026983">
    <property type="entry name" value="DHC"/>
</dbReference>
<dbReference type="Proteomes" id="UP001152759">
    <property type="component" value="Chromosome 2"/>
</dbReference>
<keyword evidence="2" id="KW-1133">Transmembrane helix</keyword>
<feature type="transmembrane region" description="Helical" evidence="2">
    <location>
        <begin position="399"/>
        <end position="423"/>
    </location>
</feature>
<proteinExistence type="inferred from homology"/>
<keyword evidence="2" id="KW-0472">Membrane</keyword>
<dbReference type="PANTHER" id="PTHR46532">
    <property type="entry name" value="MALE FERTILITY FACTOR KL5"/>
    <property type="match status" value="1"/>
</dbReference>
<comment type="similarity">
    <text evidence="1">Belongs to the dynein heavy chain family.</text>
</comment>
<dbReference type="GO" id="GO:0005858">
    <property type="term" value="C:axonemal dynein complex"/>
    <property type="evidence" value="ECO:0007669"/>
    <property type="project" value="TreeGrafter"/>
</dbReference>
<organism evidence="3 4">
    <name type="scientific">Bemisia tabaci</name>
    <name type="common">Sweetpotato whitefly</name>
    <name type="synonym">Aleurodes tabaci</name>
    <dbReference type="NCBI Taxonomy" id="7038"/>
    <lineage>
        <taxon>Eukaryota</taxon>
        <taxon>Metazoa</taxon>
        <taxon>Ecdysozoa</taxon>
        <taxon>Arthropoda</taxon>
        <taxon>Hexapoda</taxon>
        <taxon>Insecta</taxon>
        <taxon>Pterygota</taxon>
        <taxon>Neoptera</taxon>
        <taxon>Paraneoptera</taxon>
        <taxon>Hemiptera</taxon>
        <taxon>Sternorrhyncha</taxon>
        <taxon>Aleyrodoidea</taxon>
        <taxon>Aleyrodidae</taxon>
        <taxon>Aleyrodinae</taxon>
        <taxon>Bemisia</taxon>
    </lineage>
</organism>
<evidence type="ECO:0000313" key="4">
    <source>
        <dbReference type="Proteomes" id="UP001152759"/>
    </source>
</evidence>
<keyword evidence="4" id="KW-1185">Reference proteome</keyword>
<name>A0A9P0C8Q7_BEMTA</name>
<keyword evidence="2" id="KW-0812">Transmembrane</keyword>
<sequence length="432" mass="49231">MHSLPVLVVIGVEEAGSTTGGAGGGNVTPASQQQQQDWSAVWEFFENPCSLLLGGGVLSKSMQEAVCNAISEMRRYYSRKVVDVLIRVTRSSLECLRKRFTSEQGGPPVFILQSHLMIPNVVVKPSLEEVQEALIAAGKHISGVAKGVSQWTAGKARQPPSKWTRIGKVEPISNTALTSVVSNLDQETGGKAWPNVSGDAKARRRKMYRLISEDKPSFPLQSRNFFNHVMENKEVMKALSLLSISSQKIKPVITEFLESWSPYKFLWENVMSKKAAHTIGLVEAEASLRRHNELESELNIVPDLYTFRSCLVVSVEKLKFGLLTEIKTCNHRLGNALKKKFHREMDYVYAVINEMDRKLDKPIRDLDDVRLIMETLKKIREQEVDMELKIEPIEVCTNFFLKFFFFFFFFFFLSFFWLLFLYIDKIGIYSHL</sequence>